<name>A0A7S0X476_9CHLO</name>
<dbReference type="AlphaFoldDB" id="A0A7S0X476"/>
<dbReference type="EMBL" id="HBFC01007174">
    <property type="protein sequence ID" value="CAD8701366.1"/>
    <property type="molecule type" value="Transcribed_RNA"/>
</dbReference>
<feature type="transmembrane region" description="Helical" evidence="2">
    <location>
        <begin position="33"/>
        <end position="50"/>
    </location>
</feature>
<keyword evidence="2" id="KW-0472">Membrane</keyword>
<feature type="region of interest" description="Disordered" evidence="1">
    <location>
        <begin position="1"/>
        <end position="25"/>
    </location>
</feature>
<evidence type="ECO:0000256" key="1">
    <source>
        <dbReference type="SAM" id="MobiDB-lite"/>
    </source>
</evidence>
<keyword evidence="2" id="KW-0812">Transmembrane</keyword>
<feature type="compositionally biased region" description="Acidic residues" evidence="1">
    <location>
        <begin position="8"/>
        <end position="19"/>
    </location>
</feature>
<proteinExistence type="predicted"/>
<sequence>MPSSSDSDSGDSDASEDAEAGGGKHRKRKRQKYWRWASIAGFALLVFVFYEEILDAAVEVKNIKRVWLADLREGATSPRRALDQPLLGKEKELADASTPFVSQAPTPPDLKGVVDAYRGSLDRTQLTAHLHQAEAATVKEAMLHSHTKEQLLMARHRIADLEEGTRARAVPPPA</sequence>
<reference evidence="3" key="1">
    <citation type="submission" date="2021-01" db="EMBL/GenBank/DDBJ databases">
        <authorList>
            <person name="Corre E."/>
            <person name="Pelletier E."/>
            <person name="Niang G."/>
            <person name="Scheremetjew M."/>
            <person name="Finn R."/>
            <person name="Kale V."/>
            <person name="Holt S."/>
            <person name="Cochrane G."/>
            <person name="Meng A."/>
            <person name="Brown T."/>
            <person name="Cohen L."/>
        </authorList>
    </citation>
    <scope>NUCLEOTIDE SEQUENCE</scope>
    <source>
        <strain evidence="3">SL-175</strain>
    </source>
</reference>
<gene>
    <name evidence="3" type="ORF">MANT1106_LOCUS4048</name>
</gene>
<organism evidence="3">
    <name type="scientific">Mantoniella antarctica</name>
    <dbReference type="NCBI Taxonomy" id="81844"/>
    <lineage>
        <taxon>Eukaryota</taxon>
        <taxon>Viridiplantae</taxon>
        <taxon>Chlorophyta</taxon>
        <taxon>Mamiellophyceae</taxon>
        <taxon>Mamiellales</taxon>
        <taxon>Mamiellaceae</taxon>
        <taxon>Mantoniella</taxon>
    </lineage>
</organism>
<evidence type="ECO:0000256" key="2">
    <source>
        <dbReference type="SAM" id="Phobius"/>
    </source>
</evidence>
<protein>
    <submittedName>
        <fullName evidence="3">Uncharacterized protein</fullName>
    </submittedName>
</protein>
<accession>A0A7S0X476</accession>
<keyword evidence="2" id="KW-1133">Transmembrane helix</keyword>
<evidence type="ECO:0000313" key="3">
    <source>
        <dbReference type="EMBL" id="CAD8701366.1"/>
    </source>
</evidence>